<dbReference type="EMBL" id="PNYC01000013">
    <property type="protein sequence ID" value="PMS35092.1"/>
    <property type="molecule type" value="Genomic_DNA"/>
</dbReference>
<keyword evidence="3" id="KW-0238">DNA-binding</keyword>
<keyword evidence="1" id="KW-0175">Coiled coil</keyword>
<feature type="domain" description="KfrA N-terminal DNA-binding" evidence="2">
    <location>
        <begin position="30"/>
        <end position="142"/>
    </location>
</feature>
<feature type="coiled-coil region" evidence="1">
    <location>
        <begin position="108"/>
        <end position="238"/>
    </location>
</feature>
<gene>
    <name evidence="3" type="ORF">C0Z20_20345</name>
</gene>
<dbReference type="InterPro" id="IPR021104">
    <property type="entry name" value="KfrA_DNA-bd_N"/>
</dbReference>
<feature type="coiled-coil region" evidence="1">
    <location>
        <begin position="281"/>
        <end position="308"/>
    </location>
</feature>
<accession>A0A2N7X0I6</accession>
<dbReference type="RefSeq" id="WP_026230367.1">
    <property type="nucleotide sequence ID" value="NZ_KB890220.1"/>
</dbReference>
<sequence length="400" mass="44355">MTIDDERRAIRLELESMKAGGAHRRDLSLHACKRLFFDLGIRPSMAAVRDLTQTGSASDIPKDIDHFWERIRKASKVRIGSGAIPPALEEKAGELLGELFREAMIVARDSLESERRDLHALKDDTERRLREAEIRRQASDEALQRSEARAEAAWARIRELEAELASSATRRASTQETLQAALMRLEADNEKLTEHLKTETAANAALRERIDGLQAEMRQNAEHYAAQIKDAIAEAERRVKPMLVELDSLRGMASTYQAGIRDASRKEFDFIQQLSAAKTRSDRLDAQVRDQSDEIDALTRELNALRARSTVSPEVASAVWALARSGRLGAQDFDELGTALDNHVDVPSRCPKCGDGEPELAQVDGRYELSCPECEHSSGMGCSRLEAVARFLNAAGASPA</sequence>
<evidence type="ECO:0000256" key="1">
    <source>
        <dbReference type="SAM" id="Coils"/>
    </source>
</evidence>
<protein>
    <submittedName>
        <fullName evidence="3">DNA-binding protein</fullName>
    </submittedName>
</protein>
<evidence type="ECO:0000313" key="4">
    <source>
        <dbReference type="Proteomes" id="UP000235777"/>
    </source>
</evidence>
<dbReference type="Pfam" id="PF11740">
    <property type="entry name" value="KfrA_N"/>
    <property type="match status" value="1"/>
</dbReference>
<dbReference type="Proteomes" id="UP000235777">
    <property type="component" value="Unassembled WGS sequence"/>
</dbReference>
<comment type="caution">
    <text evidence="3">The sequence shown here is derived from an EMBL/GenBank/DDBJ whole genome shotgun (WGS) entry which is preliminary data.</text>
</comment>
<reference evidence="3 4" key="1">
    <citation type="submission" date="2018-01" db="EMBL/GenBank/DDBJ databases">
        <title>Whole genome analyses suggest that Burkholderia sensu lato contains two further novel genera in the rhizoxinica-symbiotica group Mycetohabitans gen. nov., and Trinickia gen. nov.: implications for the evolution of diazotrophy and nodulation in the Burkholderiaceae.</title>
        <authorList>
            <person name="Estrada-de los Santos P."/>
            <person name="Palmer M."/>
            <person name="Chavez-Ramirez B."/>
            <person name="Beukes C."/>
            <person name="Steenkamp E.T."/>
            <person name="Hirsch A.M."/>
            <person name="Manyaka P."/>
            <person name="Maluk M."/>
            <person name="Lafos M."/>
            <person name="Crook M."/>
            <person name="Gross E."/>
            <person name="Simon M.F."/>
            <person name="Bueno dos Reis Junior F."/>
            <person name="Poole P.S."/>
            <person name="Venter S.N."/>
            <person name="James E.K."/>
        </authorList>
    </citation>
    <scope>NUCLEOTIDE SEQUENCE [LARGE SCALE GENOMIC DNA]</scope>
    <source>
        <strain evidence="3 4">JPY 581</strain>
    </source>
</reference>
<name>A0A2N7X0I6_9BURK</name>
<organism evidence="3 4">
    <name type="scientific">Trinickia symbiotica</name>
    <dbReference type="NCBI Taxonomy" id="863227"/>
    <lineage>
        <taxon>Bacteria</taxon>
        <taxon>Pseudomonadati</taxon>
        <taxon>Pseudomonadota</taxon>
        <taxon>Betaproteobacteria</taxon>
        <taxon>Burkholderiales</taxon>
        <taxon>Burkholderiaceae</taxon>
        <taxon>Trinickia</taxon>
    </lineage>
</organism>
<evidence type="ECO:0000313" key="3">
    <source>
        <dbReference type="EMBL" id="PMS35092.1"/>
    </source>
</evidence>
<dbReference type="GO" id="GO:0003677">
    <property type="term" value="F:DNA binding"/>
    <property type="evidence" value="ECO:0007669"/>
    <property type="project" value="UniProtKB-KW"/>
</dbReference>
<evidence type="ECO:0000259" key="2">
    <source>
        <dbReference type="Pfam" id="PF11740"/>
    </source>
</evidence>
<dbReference type="OrthoDB" id="9071733at2"/>
<dbReference type="AlphaFoldDB" id="A0A2N7X0I6"/>
<proteinExistence type="predicted"/>
<keyword evidence="4" id="KW-1185">Reference proteome</keyword>